<comment type="similarity">
    <text evidence="3">In the N-terminal section; belongs to the phytochrome family.</text>
</comment>
<dbReference type="InterPro" id="IPR004358">
    <property type="entry name" value="Sig_transdc_His_kin-like_C"/>
</dbReference>
<dbReference type="CDD" id="cd00082">
    <property type="entry name" value="HisKA"/>
    <property type="match status" value="1"/>
</dbReference>
<dbReference type="PROSITE" id="PS50885">
    <property type="entry name" value="HAMP"/>
    <property type="match status" value="1"/>
</dbReference>
<evidence type="ECO:0000256" key="8">
    <source>
        <dbReference type="ARBA" id="ARBA00023012"/>
    </source>
</evidence>
<dbReference type="InterPro" id="IPR003661">
    <property type="entry name" value="HisK_dim/P_dom"/>
</dbReference>
<keyword evidence="10" id="KW-1133">Transmembrane helix</keyword>
<dbReference type="InterPro" id="IPR003594">
    <property type="entry name" value="HATPase_dom"/>
</dbReference>
<dbReference type="CDD" id="cd12912">
    <property type="entry name" value="PDC2_MCP_like"/>
    <property type="match status" value="1"/>
</dbReference>
<feature type="transmembrane region" description="Helical" evidence="10">
    <location>
        <begin position="292"/>
        <end position="313"/>
    </location>
</feature>
<reference evidence="13" key="1">
    <citation type="submission" date="2020-09" db="EMBL/GenBank/DDBJ databases">
        <title>Iningainema tapete sp. nov. (Scytonemataceae, Cyanobacteria) from greenhouses in central Florida (USA) produces two types of nodularin with biosynthetic potential for microcystin-LR and anabaenopeptins.</title>
        <authorList>
            <person name="Berthold D.E."/>
            <person name="Lefler F.W."/>
            <person name="Huang I.-S."/>
            <person name="Abdulla H."/>
            <person name="Zimba P.V."/>
            <person name="Laughinghouse H.D. IV."/>
        </authorList>
    </citation>
    <scope>NUCLEOTIDE SEQUENCE</scope>
    <source>
        <strain evidence="13">BLCCT55</strain>
    </source>
</reference>
<dbReference type="PROSITE" id="PS50109">
    <property type="entry name" value="HIS_KIN"/>
    <property type="match status" value="1"/>
</dbReference>
<dbReference type="AlphaFoldDB" id="A0A8J6XGQ9"/>
<dbReference type="SUPFAM" id="SSF55874">
    <property type="entry name" value="ATPase domain of HSP90 chaperone/DNA topoisomerase II/histidine kinase"/>
    <property type="match status" value="1"/>
</dbReference>
<comment type="catalytic activity">
    <reaction evidence="1">
        <text>ATP + protein L-histidine = ADP + protein N-phospho-L-histidine.</text>
        <dbReference type="EC" id="2.7.13.3"/>
    </reaction>
</comment>
<keyword evidence="14" id="KW-1185">Reference proteome</keyword>
<dbReference type="InterPro" id="IPR003660">
    <property type="entry name" value="HAMP_dom"/>
</dbReference>
<dbReference type="SMART" id="SM00387">
    <property type="entry name" value="HATPase_c"/>
    <property type="match status" value="1"/>
</dbReference>
<dbReference type="EC" id="2.7.13.3" evidence="4"/>
<feature type="domain" description="HAMP" evidence="12">
    <location>
        <begin position="314"/>
        <end position="367"/>
    </location>
</feature>
<dbReference type="Gene3D" id="1.10.287.130">
    <property type="match status" value="1"/>
</dbReference>
<protein>
    <recommendedName>
        <fullName evidence="9">Circadian input-output histidine kinase CikA</fullName>
        <ecNumber evidence="4">2.7.13.3</ecNumber>
    </recommendedName>
</protein>
<evidence type="ECO:0000313" key="13">
    <source>
        <dbReference type="EMBL" id="MBD2772212.1"/>
    </source>
</evidence>
<keyword evidence="5" id="KW-0597">Phosphoprotein</keyword>
<dbReference type="GO" id="GO:0016020">
    <property type="term" value="C:membrane"/>
    <property type="evidence" value="ECO:0007669"/>
    <property type="project" value="UniProtKB-SubCell"/>
</dbReference>
<keyword evidence="8" id="KW-0902">Two-component regulatory system</keyword>
<evidence type="ECO:0000256" key="5">
    <source>
        <dbReference type="ARBA" id="ARBA00022553"/>
    </source>
</evidence>
<keyword evidence="10" id="KW-0472">Membrane</keyword>
<dbReference type="Pfam" id="PF02518">
    <property type="entry name" value="HATPase_c"/>
    <property type="match status" value="1"/>
</dbReference>
<evidence type="ECO:0000313" key="14">
    <source>
        <dbReference type="Proteomes" id="UP000629098"/>
    </source>
</evidence>
<dbReference type="Gene3D" id="3.30.450.20">
    <property type="entry name" value="PAS domain"/>
    <property type="match status" value="1"/>
</dbReference>
<dbReference type="EMBL" id="JACXAE010000036">
    <property type="protein sequence ID" value="MBD2772212.1"/>
    <property type="molecule type" value="Genomic_DNA"/>
</dbReference>
<dbReference type="GO" id="GO:0000155">
    <property type="term" value="F:phosphorelay sensor kinase activity"/>
    <property type="evidence" value="ECO:0007669"/>
    <property type="project" value="InterPro"/>
</dbReference>
<evidence type="ECO:0000256" key="10">
    <source>
        <dbReference type="SAM" id="Phobius"/>
    </source>
</evidence>
<evidence type="ECO:0000259" key="11">
    <source>
        <dbReference type="PROSITE" id="PS50109"/>
    </source>
</evidence>
<keyword evidence="7 13" id="KW-0418">Kinase</keyword>
<dbReference type="RefSeq" id="WP_190826510.1">
    <property type="nucleotide sequence ID" value="NZ_CAWPPI010000036.1"/>
</dbReference>
<dbReference type="Proteomes" id="UP000629098">
    <property type="component" value="Unassembled WGS sequence"/>
</dbReference>
<keyword evidence="6" id="KW-0808">Transferase</keyword>
<feature type="domain" description="Histidine kinase" evidence="11">
    <location>
        <begin position="389"/>
        <end position="611"/>
    </location>
</feature>
<dbReference type="PRINTS" id="PR00344">
    <property type="entry name" value="BCTRLSENSOR"/>
</dbReference>
<evidence type="ECO:0000256" key="6">
    <source>
        <dbReference type="ARBA" id="ARBA00022679"/>
    </source>
</evidence>
<evidence type="ECO:0000256" key="7">
    <source>
        <dbReference type="ARBA" id="ARBA00022777"/>
    </source>
</evidence>
<dbReference type="Pfam" id="PF00512">
    <property type="entry name" value="HisKA"/>
    <property type="match status" value="1"/>
</dbReference>
<dbReference type="InterPro" id="IPR005467">
    <property type="entry name" value="His_kinase_dom"/>
</dbReference>
<organism evidence="13 14">
    <name type="scientific">Iningainema tapete BLCC-T55</name>
    <dbReference type="NCBI Taxonomy" id="2748662"/>
    <lineage>
        <taxon>Bacteria</taxon>
        <taxon>Bacillati</taxon>
        <taxon>Cyanobacteriota</taxon>
        <taxon>Cyanophyceae</taxon>
        <taxon>Nostocales</taxon>
        <taxon>Scytonemataceae</taxon>
        <taxon>Iningainema tapete</taxon>
    </lineage>
</organism>
<evidence type="ECO:0000256" key="2">
    <source>
        <dbReference type="ARBA" id="ARBA00004370"/>
    </source>
</evidence>
<keyword evidence="10" id="KW-0812">Transmembrane</keyword>
<evidence type="ECO:0000256" key="9">
    <source>
        <dbReference type="ARBA" id="ARBA00074306"/>
    </source>
</evidence>
<dbReference type="PANTHER" id="PTHR43711:SF26">
    <property type="entry name" value="SENSOR HISTIDINE KINASE RCSC"/>
    <property type="match status" value="1"/>
</dbReference>
<accession>A0A8J6XGQ9</accession>
<dbReference type="PANTHER" id="PTHR43711">
    <property type="entry name" value="TWO-COMPONENT HISTIDINE KINASE"/>
    <property type="match status" value="1"/>
</dbReference>
<dbReference type="InterPro" id="IPR050736">
    <property type="entry name" value="Sensor_HK_Regulatory"/>
</dbReference>
<gene>
    <name evidence="13" type="ORF">ICL16_08990</name>
</gene>
<name>A0A8J6XGQ9_9CYAN</name>
<dbReference type="SUPFAM" id="SSF47384">
    <property type="entry name" value="Homodimeric domain of signal transducing histidine kinase"/>
    <property type="match status" value="1"/>
</dbReference>
<dbReference type="InterPro" id="IPR036097">
    <property type="entry name" value="HisK_dim/P_sf"/>
</dbReference>
<dbReference type="InterPro" id="IPR036890">
    <property type="entry name" value="HATPase_C_sf"/>
</dbReference>
<proteinExistence type="inferred from homology"/>
<dbReference type="Gene3D" id="6.10.340.10">
    <property type="match status" value="1"/>
</dbReference>
<dbReference type="CDD" id="cd16922">
    <property type="entry name" value="HATPase_EvgS-ArcB-TorS-like"/>
    <property type="match status" value="1"/>
</dbReference>
<evidence type="ECO:0000256" key="4">
    <source>
        <dbReference type="ARBA" id="ARBA00012438"/>
    </source>
</evidence>
<comment type="caution">
    <text evidence="13">The sequence shown here is derived from an EMBL/GenBank/DDBJ whole genome shotgun (WGS) entry which is preliminary data.</text>
</comment>
<sequence length="641" mass="71215">MAKPRQSSFRRILVSRILLLSVPVLLIGEVVAFQKARQSLLETARQNLTESAILKGEKIKDTSVLLKSNLLSASQTNIIQSGSPQEIQKFIKQLARQIPRQIDCIQVLNLESEIVASTCGEEPLGSQRVPISKIDVAVLPSNIGITSTRKPQNQLKLLLSTPVYDSYEQLRYTLKFRSLLLQEKPKNKPGLLTGSTVIIAEDGKILAHPIISRVGTNIEQHADASRLKKIVKNAIAGQQNSLHFFWEKEGEELLAGYTAIEDPTTKEQPQKWVIVSVTSLDNALYSLRHIQMILVVLTGGLVGATILASLYVARYLANPVEKLRDYALNLHLKQSAQPVPHNFKIREFNQLAQALDQMVERLKSWAEELEIAWQEAKAANNVKSRFLATTSHELRNPLNIIINCVRLVRDDMCDNREEEIEFLNRVDETAIHLLGIINDLLDISKIEEGKLSVTLETIDLQKLIKDVVNLQSVTVQQKGLQLNVFLASEPMMVNVDVAKFKQVLINVIGNAMKFTDEGSITITTETQHSDKSSQVIIKVKDTGIGIEPTQQQKLFRPFVMVEGASNRKFGGTGLGLAISRNLMELMKGSITLESAGINQGTTVTITLPLMNTSLLVPTLETESLELSSKGEGTTFRFKVKG</sequence>
<evidence type="ECO:0000259" key="12">
    <source>
        <dbReference type="PROSITE" id="PS50885"/>
    </source>
</evidence>
<dbReference type="Gene3D" id="3.30.565.10">
    <property type="entry name" value="Histidine kinase-like ATPase, C-terminal domain"/>
    <property type="match status" value="1"/>
</dbReference>
<dbReference type="FunFam" id="3.30.565.10:FF:000010">
    <property type="entry name" value="Sensor histidine kinase RcsC"/>
    <property type="match status" value="1"/>
</dbReference>
<comment type="subcellular location">
    <subcellularLocation>
        <location evidence="2">Membrane</location>
    </subcellularLocation>
</comment>
<dbReference type="SMART" id="SM00388">
    <property type="entry name" value="HisKA"/>
    <property type="match status" value="1"/>
</dbReference>
<evidence type="ECO:0000256" key="1">
    <source>
        <dbReference type="ARBA" id="ARBA00000085"/>
    </source>
</evidence>
<evidence type="ECO:0000256" key="3">
    <source>
        <dbReference type="ARBA" id="ARBA00006402"/>
    </source>
</evidence>